<dbReference type="OrthoDB" id="265863at2"/>
<keyword evidence="8" id="KW-1185">Reference proteome</keyword>
<dbReference type="Gene3D" id="1.10.1740.10">
    <property type="match status" value="1"/>
</dbReference>
<dbReference type="SUPFAM" id="SSF88659">
    <property type="entry name" value="Sigma3 and sigma4 domains of RNA polymerase sigma factors"/>
    <property type="match status" value="1"/>
</dbReference>
<sequence length="190" mass="21180">MRDDPAVVDLVERARGGDQGAWDQVVDRYAALVFSVCRRFRLTGADTEDVTATVWLRLVERIDAIREPAALPGWIATTARRECLRVLRGHERQVPVDDDGLWGETPAASDEWLIEQERQLALRIAFAGLPVQCRRLLALLFTDPPTPYREIADELGMPIGGVGPNRARCLDRLRDNPAVVALMDVSPTGR</sequence>
<dbReference type="InterPro" id="IPR007627">
    <property type="entry name" value="RNA_pol_sigma70_r2"/>
</dbReference>
<dbReference type="Pfam" id="PF04542">
    <property type="entry name" value="Sigma70_r2"/>
    <property type="match status" value="1"/>
</dbReference>
<accession>A0A1H4JFU7</accession>
<name>A0A1H4JFU7_9PSEU</name>
<evidence type="ECO:0000313" key="8">
    <source>
        <dbReference type="Proteomes" id="UP000199622"/>
    </source>
</evidence>
<dbReference type="InterPro" id="IPR013324">
    <property type="entry name" value="RNA_pol_sigma_r3/r4-like"/>
</dbReference>
<protein>
    <submittedName>
        <fullName evidence="7">RNA polymerase sigma factor, sigma-70 family</fullName>
    </submittedName>
</protein>
<dbReference type="AlphaFoldDB" id="A0A1H4JFU7"/>
<gene>
    <name evidence="7" type="ORF">SAMN04489727_1833</name>
</gene>
<dbReference type="SUPFAM" id="SSF88946">
    <property type="entry name" value="Sigma2 domain of RNA polymerase sigma factors"/>
    <property type="match status" value="1"/>
</dbReference>
<dbReference type="InterPro" id="IPR014284">
    <property type="entry name" value="RNA_pol_sigma-70_dom"/>
</dbReference>
<dbReference type="RefSeq" id="WP_091305372.1">
    <property type="nucleotide sequence ID" value="NZ_FNSO01000003.1"/>
</dbReference>
<organism evidence="7 8">
    <name type="scientific">Amycolatopsis tolypomycina</name>
    <dbReference type="NCBI Taxonomy" id="208445"/>
    <lineage>
        <taxon>Bacteria</taxon>
        <taxon>Bacillati</taxon>
        <taxon>Actinomycetota</taxon>
        <taxon>Actinomycetes</taxon>
        <taxon>Pseudonocardiales</taxon>
        <taxon>Pseudonocardiaceae</taxon>
        <taxon>Amycolatopsis</taxon>
    </lineage>
</organism>
<comment type="similarity">
    <text evidence="1">Belongs to the sigma-70 factor family. ECF subfamily.</text>
</comment>
<feature type="domain" description="RNA polymerase sigma-70 region 2" evidence="6">
    <location>
        <begin position="26"/>
        <end position="92"/>
    </location>
</feature>
<dbReference type="EMBL" id="FNSO01000003">
    <property type="protein sequence ID" value="SEB44816.1"/>
    <property type="molecule type" value="Genomic_DNA"/>
</dbReference>
<evidence type="ECO:0000256" key="2">
    <source>
        <dbReference type="ARBA" id="ARBA00023015"/>
    </source>
</evidence>
<dbReference type="GO" id="GO:0016987">
    <property type="term" value="F:sigma factor activity"/>
    <property type="evidence" value="ECO:0007669"/>
    <property type="project" value="UniProtKB-KW"/>
</dbReference>
<evidence type="ECO:0000313" key="7">
    <source>
        <dbReference type="EMBL" id="SEB44816.1"/>
    </source>
</evidence>
<dbReference type="InterPro" id="IPR036388">
    <property type="entry name" value="WH-like_DNA-bd_sf"/>
</dbReference>
<dbReference type="PANTHER" id="PTHR43133">
    <property type="entry name" value="RNA POLYMERASE ECF-TYPE SIGMA FACTO"/>
    <property type="match status" value="1"/>
</dbReference>
<dbReference type="STRING" id="208445.SAMN04489727_1833"/>
<dbReference type="InterPro" id="IPR013325">
    <property type="entry name" value="RNA_pol_sigma_r2"/>
</dbReference>
<dbReference type="GO" id="GO:0006352">
    <property type="term" value="P:DNA-templated transcription initiation"/>
    <property type="evidence" value="ECO:0007669"/>
    <property type="project" value="InterPro"/>
</dbReference>
<evidence type="ECO:0000259" key="6">
    <source>
        <dbReference type="Pfam" id="PF04542"/>
    </source>
</evidence>
<keyword evidence="4" id="KW-0238">DNA-binding</keyword>
<dbReference type="NCBIfam" id="TIGR02937">
    <property type="entry name" value="sigma70-ECF"/>
    <property type="match status" value="1"/>
</dbReference>
<evidence type="ECO:0000256" key="5">
    <source>
        <dbReference type="ARBA" id="ARBA00023163"/>
    </source>
</evidence>
<keyword evidence="2" id="KW-0805">Transcription regulation</keyword>
<keyword evidence="3" id="KW-0731">Sigma factor</keyword>
<evidence type="ECO:0000256" key="4">
    <source>
        <dbReference type="ARBA" id="ARBA00023125"/>
    </source>
</evidence>
<proteinExistence type="inferred from homology"/>
<dbReference type="InterPro" id="IPR039425">
    <property type="entry name" value="RNA_pol_sigma-70-like"/>
</dbReference>
<dbReference type="GO" id="GO:0003677">
    <property type="term" value="F:DNA binding"/>
    <property type="evidence" value="ECO:0007669"/>
    <property type="project" value="UniProtKB-KW"/>
</dbReference>
<keyword evidence="5" id="KW-0804">Transcription</keyword>
<dbReference type="PANTHER" id="PTHR43133:SF8">
    <property type="entry name" value="RNA POLYMERASE SIGMA FACTOR HI_1459-RELATED"/>
    <property type="match status" value="1"/>
</dbReference>
<evidence type="ECO:0000256" key="3">
    <source>
        <dbReference type="ARBA" id="ARBA00023082"/>
    </source>
</evidence>
<reference evidence="8" key="1">
    <citation type="submission" date="2016-10" db="EMBL/GenBank/DDBJ databases">
        <authorList>
            <person name="Varghese N."/>
            <person name="Submissions S."/>
        </authorList>
    </citation>
    <scope>NUCLEOTIDE SEQUENCE [LARGE SCALE GENOMIC DNA]</scope>
    <source>
        <strain evidence="8">DSM 44544</strain>
    </source>
</reference>
<dbReference type="Gene3D" id="1.10.10.10">
    <property type="entry name" value="Winged helix-like DNA-binding domain superfamily/Winged helix DNA-binding domain"/>
    <property type="match status" value="1"/>
</dbReference>
<dbReference type="Proteomes" id="UP000199622">
    <property type="component" value="Unassembled WGS sequence"/>
</dbReference>
<evidence type="ECO:0000256" key="1">
    <source>
        <dbReference type="ARBA" id="ARBA00010641"/>
    </source>
</evidence>